<dbReference type="OrthoDB" id="5767at10239"/>
<proteinExistence type="predicted"/>
<reference evidence="6" key="1">
    <citation type="submission" date="2018-05" db="EMBL/GenBank/DDBJ databases">
        <title>Complete Genome Sequence of a Novel Sea Otter Poxvirus.</title>
        <authorList>
            <person name="Jacob J.M."/>
            <person name="Subramaniam K."/>
            <person name="Tu S.-L."/>
            <person name="Nielsen O."/>
            <person name="Tuomi P.A."/>
            <person name="Upton C."/>
            <person name="Waltzek T.B."/>
        </authorList>
    </citation>
    <scope>NUCLEOTIDE SEQUENCE [LARGE SCALE GENOMIC DNA]</scope>
    <source>
        <strain evidence="6">ELK</strain>
    </source>
</reference>
<evidence type="ECO:0000256" key="2">
    <source>
        <dbReference type="ARBA" id="ARBA00022692"/>
    </source>
</evidence>
<evidence type="ECO:0000256" key="1">
    <source>
        <dbReference type="ARBA" id="ARBA00004167"/>
    </source>
</evidence>
<dbReference type="Pfam" id="PF04497">
    <property type="entry name" value="Pox_E2-like"/>
    <property type="match status" value="1"/>
</dbReference>
<evidence type="ECO:0000256" key="3">
    <source>
        <dbReference type="ARBA" id="ARBA00022989"/>
    </source>
</evidence>
<name>A0A2U9QHL0_9POXV</name>
<keyword evidence="2 5" id="KW-0812">Transmembrane</keyword>
<dbReference type="GeneID" id="36841037"/>
<evidence type="ECO:0000313" key="7">
    <source>
        <dbReference type="Proteomes" id="UP000249273"/>
    </source>
</evidence>
<dbReference type="EMBL" id="MH427217">
    <property type="protein sequence ID" value="AWU47085.1"/>
    <property type="molecule type" value="Genomic_DNA"/>
</dbReference>
<dbReference type="RefSeq" id="YP_009480578.1">
    <property type="nucleotide sequence ID" value="NC_037656.1"/>
</dbReference>
<keyword evidence="3 5" id="KW-1133">Transmembrane helix</keyword>
<feature type="transmembrane region" description="Helical" evidence="5">
    <location>
        <begin position="591"/>
        <end position="613"/>
    </location>
</feature>
<feature type="transmembrane region" description="Helical" evidence="5">
    <location>
        <begin position="663"/>
        <end position="681"/>
    </location>
</feature>
<dbReference type="KEGG" id="vg:36841037"/>
<organism evidence="6">
    <name type="scientific">Sea otter poxvirus</name>
    <dbReference type="NCBI Taxonomy" id="1416741"/>
    <lineage>
        <taxon>Viruses</taxon>
        <taxon>Varidnaviria</taxon>
        <taxon>Bamfordvirae</taxon>
        <taxon>Nucleocytoviricota</taxon>
        <taxon>Pokkesviricetes</taxon>
        <taxon>Chitovirales</taxon>
        <taxon>Poxviridae</taxon>
        <taxon>Chordopoxvirinae</taxon>
        <taxon>Mustelpoxvirus</taxon>
        <taxon>Mustelpoxvirus seaotterpox</taxon>
        <taxon>Sea otterpox virus</taxon>
    </lineage>
</organism>
<accession>A0A2U9QHL0</accession>
<dbReference type="InterPro" id="IPR021155">
    <property type="entry name" value="Poxvirus_E2/O1"/>
</dbReference>
<evidence type="ECO:0000256" key="5">
    <source>
        <dbReference type="SAM" id="Phobius"/>
    </source>
</evidence>
<sequence length="685" mass="79099">MLVYPKPVRTALKKLLSVNLCIGKLSRKHIMNLLDYSLHGMLPDKIYGDAIKLSVTNVRFFDLDVIRIDDLILAIREFTVIPEELYSTILFHKRYLLENCDIDILKCLIANDLIYKDDIKTLLNNHVVTPTCILYHNYTLACDIMSFTALELGDLLAKIDKTKWLHVISSVSILPAQLIYLSDVLNYPPVNKSLNDIVSYSHCLKLIKKYYEYPLIQYVNEDIKKLREFMYGCVNIIDMMLPKINRKLNEFIYNNFDSNELIKKYGIKSIAMFGINIHINTDIHTLTNVEKSFIEEHIELYDSINRKFSSRFREHIQVCNNRTITMKSGDATNQHDDTHPLVKNIHSQKAMLLDLLLYVDNTHNNIKYKDLYLLMSEFCVYPLACQNILLSSLTLRTKKMAIKIIRKWRVNSLVAKSSYTRIVNGVMFLDIFEYACTRILQEYKTMYSNLFFNDIKTIPPKCNCTDCILSYDPVLKRSLKSNIFKGTKSYLFPCSDITDKSLLNALSDIIMFAIHGYVDLKFSGYSNWGPLLTMIAGVRVLDISIIKQAIENISQANICAGGLQSTDTLVDIRDIKIHKLLHCCITMNPSLVSVIIFFNSIIEYIITLCIYRIHVLGKKSRIREFLNKIIGTILEPFGIYYCAMNINNAVITELLDTNFTVTYMHLFHLILRIILIILENINGNC</sequence>
<protein>
    <submittedName>
        <fullName evidence="6">Virulence</fullName>
    </submittedName>
</protein>
<evidence type="ECO:0000313" key="6">
    <source>
        <dbReference type="EMBL" id="AWU47085.1"/>
    </source>
</evidence>
<dbReference type="PIRSF" id="PIRSF015980">
    <property type="entry name" value="VAC_O1L"/>
    <property type="match status" value="1"/>
</dbReference>
<gene>
    <name evidence="6" type="primary">SOPV-ELK-040</name>
</gene>
<dbReference type="InterPro" id="IPR006732">
    <property type="entry name" value="Poxvirus_O1"/>
</dbReference>
<dbReference type="Proteomes" id="UP000249273">
    <property type="component" value="Segment"/>
</dbReference>
<keyword evidence="4 5" id="KW-0472">Membrane</keyword>
<comment type="subcellular location">
    <subcellularLocation>
        <location evidence="1">Membrane</location>
        <topology evidence="1">Single-pass membrane protein</topology>
    </subcellularLocation>
</comment>
<feature type="transmembrane region" description="Helical" evidence="5">
    <location>
        <begin position="625"/>
        <end position="643"/>
    </location>
</feature>
<dbReference type="GO" id="GO:0016020">
    <property type="term" value="C:membrane"/>
    <property type="evidence" value="ECO:0007669"/>
    <property type="project" value="UniProtKB-SubCell"/>
</dbReference>
<evidence type="ECO:0000256" key="4">
    <source>
        <dbReference type="ARBA" id="ARBA00023136"/>
    </source>
</evidence>
<keyword evidence="7" id="KW-1185">Reference proteome</keyword>